<evidence type="ECO:0000256" key="6">
    <source>
        <dbReference type="PIRSR" id="PIRSR600246-3"/>
    </source>
</evidence>
<dbReference type="PANTHER" id="PTHR10188">
    <property type="entry name" value="L-ASPARAGINASE"/>
    <property type="match status" value="1"/>
</dbReference>
<feature type="active site" description="Nucleophile" evidence="4">
    <location>
        <position position="159"/>
    </location>
</feature>
<dbReference type="GO" id="GO:0006508">
    <property type="term" value="P:proteolysis"/>
    <property type="evidence" value="ECO:0007669"/>
    <property type="project" value="UniProtKB-KW"/>
</dbReference>
<feature type="site" description="Cleavage; by autolysis" evidence="6">
    <location>
        <begin position="158"/>
        <end position="159"/>
    </location>
</feature>
<protein>
    <submittedName>
        <fullName evidence="7">L-asparaginase</fullName>
        <ecNumber evidence="7">3.5.1.1</ecNumber>
    </submittedName>
</protein>
<evidence type="ECO:0000313" key="8">
    <source>
        <dbReference type="Proteomes" id="UP000215027"/>
    </source>
</evidence>
<evidence type="ECO:0000256" key="2">
    <source>
        <dbReference type="ARBA" id="ARBA00022801"/>
    </source>
</evidence>
<reference evidence="7" key="1">
    <citation type="submission" date="2016-01" db="EMBL/GenBank/DDBJ databases">
        <authorList>
            <person name="Mcilroy J.S."/>
            <person name="Karst M S."/>
            <person name="Albertsen M."/>
        </authorList>
    </citation>
    <scope>NUCLEOTIDE SEQUENCE</scope>
    <source>
        <strain evidence="7">Cfx-K</strain>
    </source>
</reference>
<keyword evidence="8" id="KW-1185">Reference proteome</keyword>
<dbReference type="RefSeq" id="WP_095041908.1">
    <property type="nucleotide sequence ID" value="NZ_LN890655.1"/>
</dbReference>
<dbReference type="KEGG" id="pbf:CFX0092_A0391"/>
<dbReference type="EC" id="3.5.1.1" evidence="7"/>
<evidence type="ECO:0000256" key="5">
    <source>
        <dbReference type="PIRSR" id="PIRSR600246-2"/>
    </source>
</evidence>
<keyword evidence="2 7" id="KW-0378">Hydrolase</keyword>
<dbReference type="InterPro" id="IPR029055">
    <property type="entry name" value="Ntn_hydrolases_N"/>
</dbReference>
<dbReference type="InterPro" id="IPR000246">
    <property type="entry name" value="Peptidase_T2"/>
</dbReference>
<dbReference type="Proteomes" id="UP000215027">
    <property type="component" value="Chromosome I"/>
</dbReference>
<evidence type="ECO:0000256" key="1">
    <source>
        <dbReference type="ARBA" id="ARBA00022670"/>
    </source>
</evidence>
<dbReference type="CDD" id="cd04512">
    <property type="entry name" value="Ntn_Asparaginase_2_like"/>
    <property type="match status" value="1"/>
</dbReference>
<dbReference type="OrthoDB" id="9780217at2"/>
<sequence length="289" mass="29667">MSIAIIVHGGAGDWTIAAERREEALRACVAAAEKGRAILLDGGSALDAVEAAVNILEDCPVLDAGRGSYPNAEGNVEMDALIMDGRDLSMGAIAAIQRVRHPISLARRVMVDSGHNFLVGVGADAFADSIGFPRCAVADLLVPGEGEPVHELTPALGDTVGAVAYDMRGDLAAATSTGGTANKLPGRVGDSPQVGSGAYADNWTAGVSATGYGEALMRVVISKRVCDFVGTGLSAWSACESAIRVLEERTGGQGGLIAVDARGHVGWAYNTQAMPYAFAVDNDPVISAM</sequence>
<dbReference type="GO" id="GO:0004067">
    <property type="term" value="F:asparaginase activity"/>
    <property type="evidence" value="ECO:0007669"/>
    <property type="project" value="UniProtKB-EC"/>
</dbReference>
<keyword evidence="3" id="KW-0068">Autocatalytic cleavage</keyword>
<dbReference type="Gene3D" id="3.60.20.30">
    <property type="entry name" value="(Glycosyl)asparaginase"/>
    <property type="match status" value="1"/>
</dbReference>
<gene>
    <name evidence="7" type="ORF">CFX0092_A0391</name>
</gene>
<dbReference type="EMBL" id="LN890655">
    <property type="protein sequence ID" value="CUS02272.2"/>
    <property type="molecule type" value="Genomic_DNA"/>
</dbReference>
<feature type="binding site" evidence="5">
    <location>
        <begin position="187"/>
        <end position="190"/>
    </location>
    <ligand>
        <name>substrate</name>
    </ligand>
</feature>
<accession>A0A160SZ31</accession>
<dbReference type="Pfam" id="PF01112">
    <property type="entry name" value="Asparaginase_2"/>
    <property type="match status" value="2"/>
</dbReference>
<dbReference type="GO" id="GO:0008233">
    <property type="term" value="F:peptidase activity"/>
    <property type="evidence" value="ECO:0007669"/>
    <property type="project" value="UniProtKB-KW"/>
</dbReference>
<dbReference type="SUPFAM" id="SSF56235">
    <property type="entry name" value="N-terminal nucleophile aminohydrolases (Ntn hydrolases)"/>
    <property type="match status" value="1"/>
</dbReference>
<dbReference type="PANTHER" id="PTHR10188:SF6">
    <property type="entry name" value="N(4)-(BETA-N-ACETYLGLUCOSAMINYL)-L-ASPARAGINASE"/>
    <property type="match status" value="1"/>
</dbReference>
<dbReference type="GO" id="GO:0005737">
    <property type="term" value="C:cytoplasm"/>
    <property type="evidence" value="ECO:0007669"/>
    <property type="project" value="TreeGrafter"/>
</dbReference>
<evidence type="ECO:0000256" key="4">
    <source>
        <dbReference type="PIRSR" id="PIRSR600246-1"/>
    </source>
</evidence>
<evidence type="ECO:0000313" key="7">
    <source>
        <dbReference type="EMBL" id="CUS02272.2"/>
    </source>
</evidence>
<dbReference type="AlphaFoldDB" id="A0A160SZ31"/>
<evidence type="ECO:0000256" key="3">
    <source>
        <dbReference type="ARBA" id="ARBA00022813"/>
    </source>
</evidence>
<organism evidence="7 8">
    <name type="scientific">Candidatus Promineifilum breve</name>
    <dbReference type="NCBI Taxonomy" id="1806508"/>
    <lineage>
        <taxon>Bacteria</taxon>
        <taxon>Bacillati</taxon>
        <taxon>Chloroflexota</taxon>
        <taxon>Ardenticatenia</taxon>
        <taxon>Candidatus Promineifilales</taxon>
        <taxon>Candidatus Promineifilaceae</taxon>
        <taxon>Candidatus Promineifilum</taxon>
    </lineage>
</organism>
<feature type="binding site" evidence="5">
    <location>
        <begin position="210"/>
        <end position="213"/>
    </location>
    <ligand>
        <name>substrate</name>
    </ligand>
</feature>
<keyword evidence="1" id="KW-0645">Protease</keyword>
<dbReference type="FunFam" id="3.60.20.30:FF:000001">
    <property type="entry name" value="Isoaspartyl peptidase/L-asparaginase"/>
    <property type="match status" value="1"/>
</dbReference>
<proteinExistence type="predicted"/>
<name>A0A160SZ31_9CHLR</name>